<keyword evidence="2" id="KW-1185">Reference proteome</keyword>
<evidence type="ECO:0000313" key="1">
    <source>
        <dbReference type="EMBL" id="AIO65348.1"/>
    </source>
</evidence>
<sequence>MSALINLPGVAGGRIDDVPFFNSVSQAIRLLSTYRACTGAGDHGAATVYRGDDGRFRCMFHRRCIELDQTIVYTKKDVRRWLVEWYPRVHEGSQA</sequence>
<accession>A0AAI8B4E5</accession>
<name>A0AAI8B4E5_9BURK</name>
<gene>
    <name evidence="1" type="ORF">DM82_1105</name>
</gene>
<reference evidence="1 2" key="1">
    <citation type="submission" date="2014-06" db="EMBL/GenBank/DDBJ databases">
        <authorList>
            <person name="Bishop-Lilly K.A."/>
            <person name="Broomall S.M."/>
            <person name="Chain P.S."/>
            <person name="Chertkov O."/>
            <person name="Coyne S.R."/>
            <person name="Daligault H.E."/>
            <person name="Davenport K.W."/>
            <person name="Erkkila T."/>
            <person name="Frey K.G."/>
            <person name="Gibbons H.S."/>
            <person name="Gu W."/>
            <person name="Jaissle J."/>
            <person name="Johnson S.L."/>
            <person name="Koroleva G.I."/>
            <person name="Ladner J.T."/>
            <person name="Lo C.-C."/>
            <person name="Minogue T.D."/>
            <person name="Munk C."/>
            <person name="Palacios G.F."/>
            <person name="Redden C.L."/>
            <person name="Rosenzweig C.N."/>
            <person name="Scholz M.B."/>
            <person name="Teshima H."/>
            <person name="Xu Y."/>
        </authorList>
    </citation>
    <scope>NUCLEOTIDE SEQUENCE [LARGE SCALE GENOMIC DNA]</scope>
    <source>
        <strain evidence="1 2">EO147</strain>
    </source>
</reference>
<dbReference type="KEGG" id="bok:DM82_1105"/>
<proteinExistence type="predicted"/>
<dbReference type="Proteomes" id="UP000029424">
    <property type="component" value="Chromosome 1"/>
</dbReference>
<organism evidence="1 2">
    <name type="scientific">Burkholderia oklahomensis</name>
    <dbReference type="NCBI Taxonomy" id="342113"/>
    <lineage>
        <taxon>Bacteria</taxon>
        <taxon>Pseudomonadati</taxon>
        <taxon>Pseudomonadota</taxon>
        <taxon>Betaproteobacteria</taxon>
        <taxon>Burkholderiales</taxon>
        <taxon>Burkholderiaceae</taxon>
        <taxon>Burkholderia</taxon>
        <taxon>pseudomallei group</taxon>
    </lineage>
</organism>
<dbReference type="RefSeq" id="WP_144444656.1">
    <property type="nucleotide sequence ID" value="NZ_CP008726.1"/>
</dbReference>
<dbReference type="AlphaFoldDB" id="A0AAI8B4E5"/>
<dbReference type="EMBL" id="CP008726">
    <property type="protein sequence ID" value="AIO65348.1"/>
    <property type="molecule type" value="Genomic_DNA"/>
</dbReference>
<evidence type="ECO:0000313" key="2">
    <source>
        <dbReference type="Proteomes" id="UP000029424"/>
    </source>
</evidence>
<protein>
    <submittedName>
        <fullName evidence="1">Uncharacterized protein</fullName>
    </submittedName>
</protein>